<evidence type="ECO:0000313" key="2">
    <source>
        <dbReference type="EMBL" id="QKT21477.1"/>
    </source>
</evidence>
<name>A0A7D4VXW5_9VIRU</name>
<dbReference type="EMBL" id="MT496850">
    <property type="protein sequence ID" value="QKT21477.1"/>
    <property type="molecule type" value="Genomic_DNA"/>
</dbReference>
<reference evidence="2" key="1">
    <citation type="journal article" date="2021" name="Virus Evol.">
        <title>The discovery, distribution and diversity of DNA viruses associated with Drosophila melanogaster in Europe.</title>
        <authorList>
            <person name="Wallace M.A."/>
            <person name="Coffman K.A."/>
            <person name="Gilbert C."/>
            <person name="Ravindran S."/>
            <person name="Albery G.F."/>
            <person name="Abbott J."/>
            <person name="Argyridou E."/>
            <person name="Bellosta P."/>
            <person name="Betancourt A.J."/>
            <person name="Colinet H."/>
            <person name="Eric K."/>
            <person name="Glaser-Schmitt A."/>
            <person name="Grath S."/>
            <person name="Jelic M."/>
            <person name="Kankare M."/>
            <person name="Kozeretska I."/>
            <person name="Loeschcke V."/>
            <person name="Montchamp-Moreau C."/>
            <person name="Ometto L."/>
            <person name="Onder B.S."/>
            <person name="Orengo D.J."/>
            <person name="Parsch J."/>
            <person name="Pascual M."/>
            <person name="Patenkovic A."/>
            <person name="Puerma E."/>
            <person name="Ritchie M.G."/>
            <person name="Rota-Stabelli O."/>
            <person name="Schou M.F."/>
            <person name="Serga S.V."/>
            <person name="Stamenkovic-Radak M."/>
            <person name="Tanaskovic M."/>
            <person name="Veselinovic M.S."/>
            <person name="Vieira J."/>
            <person name="Vieira C.P."/>
            <person name="Kapun M."/>
            <person name="Flatt T."/>
            <person name="Gonzalez J."/>
            <person name="Staubach F."/>
            <person name="Obbard D.J."/>
        </authorList>
    </citation>
    <scope>NUCLEOTIDE SEQUENCE</scope>
    <source>
        <strain evidence="2">Vesanto_UA_Kan_16_57</strain>
    </source>
</reference>
<organism evidence="2">
    <name type="scientific">Vesanto virus</name>
    <dbReference type="NCBI Taxonomy" id="1955786"/>
    <lineage>
        <taxon>Viruses</taxon>
        <taxon>Monodnaviria</taxon>
        <taxon>Shotokuvirae</taxon>
        <taxon>Cossaviricota</taxon>
        <taxon>Mouviricetes</taxon>
        <taxon>Polivirales</taxon>
        <taxon>Bidnaviridae</taxon>
    </lineage>
</organism>
<evidence type="ECO:0000256" key="1">
    <source>
        <dbReference type="SAM" id="MobiDB-lite"/>
    </source>
</evidence>
<proteinExistence type="predicted"/>
<sequence>MQYLRILHKRRHFRTASTRYFYLIRKYYRVLQTCLHRLHYYCFKIIYAHCRTHTSTHVFGEQCCDRMLHWKHHQVGRNRSKSRPIKHERLDLHIVRHSLVECRHTLTLFVRRYTHSFIATSCIFAVRLVRAVLHLSLHVVRLLHAPHIACSYLLLLQPPLLSSNHTLTTPSPPPSPPPHLPPHLPPHPYRPPYRPLSPLSPLSTTTHNNSQVPYLQQPTCCTTIALVVVQQVRGLLL</sequence>
<feature type="region of interest" description="Disordered" evidence="1">
    <location>
        <begin position="166"/>
        <end position="187"/>
    </location>
</feature>
<accession>A0A7D4VXW5</accession>
<protein>
    <submittedName>
        <fullName evidence="2">Uncharacterized protein</fullName>
    </submittedName>
</protein>
<feature type="compositionally biased region" description="Pro residues" evidence="1">
    <location>
        <begin position="170"/>
        <end position="187"/>
    </location>
</feature>